<evidence type="ECO:0000313" key="17">
    <source>
        <dbReference type="Proteomes" id="UP000239899"/>
    </source>
</evidence>
<dbReference type="PANTHER" id="PTHR47963">
    <property type="entry name" value="DEAD-BOX ATP-DEPENDENT RNA HELICASE 47, MITOCHONDRIAL"/>
    <property type="match status" value="1"/>
</dbReference>
<keyword evidence="6" id="KW-0067">ATP-binding</keyword>
<gene>
    <name evidence="16" type="ORF">C2E21_0928</name>
</gene>
<dbReference type="InterPro" id="IPR027417">
    <property type="entry name" value="P-loop_NTPase"/>
</dbReference>
<keyword evidence="4" id="KW-0378">Hydrolase</keyword>
<feature type="region of interest" description="Disordered" evidence="10">
    <location>
        <begin position="350"/>
        <end position="376"/>
    </location>
</feature>
<dbReference type="PROSITE" id="PS51194">
    <property type="entry name" value="HELICASE_CTER"/>
    <property type="match status" value="1"/>
</dbReference>
<dbReference type="InterPro" id="IPR001650">
    <property type="entry name" value="Helicase_C-like"/>
</dbReference>
<feature type="compositionally biased region" description="Low complexity" evidence="10">
    <location>
        <begin position="351"/>
        <end position="373"/>
    </location>
</feature>
<feature type="domain" description="Helicase C-terminal" evidence="14">
    <location>
        <begin position="436"/>
        <end position="590"/>
    </location>
</feature>
<dbReference type="PROSITE" id="PS00202">
    <property type="entry name" value="RUBREDOXIN"/>
    <property type="match status" value="1"/>
</dbReference>
<dbReference type="AlphaFoldDB" id="A0A2P6U3A0"/>
<dbReference type="InterPro" id="IPR018527">
    <property type="entry name" value="Rubredoxin_Fe_BS"/>
</dbReference>
<dbReference type="InterPro" id="IPR050547">
    <property type="entry name" value="DEAD_box_RNA_helicases"/>
</dbReference>
<proteinExistence type="predicted"/>
<evidence type="ECO:0000256" key="4">
    <source>
        <dbReference type="ARBA" id="ARBA00022801"/>
    </source>
</evidence>
<feature type="domain" description="Helicase ATP-binding" evidence="13">
    <location>
        <begin position="176"/>
        <end position="406"/>
    </location>
</feature>
<dbReference type="GO" id="GO:0003723">
    <property type="term" value="F:RNA binding"/>
    <property type="evidence" value="ECO:0007669"/>
    <property type="project" value="TreeGrafter"/>
</dbReference>
<dbReference type="InterPro" id="IPR014001">
    <property type="entry name" value="Helicase_ATP-bd"/>
</dbReference>
<evidence type="ECO:0000256" key="7">
    <source>
        <dbReference type="ARBA" id="ARBA00022982"/>
    </source>
</evidence>
<evidence type="ECO:0000256" key="9">
    <source>
        <dbReference type="PROSITE-ProRule" id="PRU00552"/>
    </source>
</evidence>
<dbReference type="Pfam" id="PF00271">
    <property type="entry name" value="Helicase_C"/>
    <property type="match status" value="1"/>
</dbReference>
<dbReference type="InterPro" id="IPR024934">
    <property type="entry name" value="Rubredoxin-like_dom"/>
</dbReference>
<dbReference type="Gene3D" id="3.40.50.300">
    <property type="entry name" value="P-loop containing nucleotide triphosphate hydrolases"/>
    <property type="match status" value="2"/>
</dbReference>
<dbReference type="InterPro" id="IPR024935">
    <property type="entry name" value="Rubredoxin_dom"/>
</dbReference>
<dbReference type="CDD" id="cd18787">
    <property type="entry name" value="SF2_C_DEAD"/>
    <property type="match status" value="1"/>
</dbReference>
<dbReference type="PROSITE" id="PS51195">
    <property type="entry name" value="Q_MOTIF"/>
    <property type="match status" value="1"/>
</dbReference>
<organism evidence="16 17">
    <name type="scientific">Chlorella sorokiniana</name>
    <name type="common">Freshwater green alga</name>
    <dbReference type="NCBI Taxonomy" id="3076"/>
    <lineage>
        <taxon>Eukaryota</taxon>
        <taxon>Viridiplantae</taxon>
        <taxon>Chlorophyta</taxon>
        <taxon>core chlorophytes</taxon>
        <taxon>Trebouxiophyceae</taxon>
        <taxon>Chlorellales</taxon>
        <taxon>Chlorellaceae</taxon>
        <taxon>Chlorella clade</taxon>
        <taxon>Chlorella</taxon>
    </lineage>
</organism>
<dbReference type="GO" id="GO:0003724">
    <property type="term" value="F:RNA helicase activity"/>
    <property type="evidence" value="ECO:0007669"/>
    <property type="project" value="InterPro"/>
</dbReference>
<keyword evidence="3" id="KW-0547">Nucleotide-binding</keyword>
<keyword evidence="11" id="KW-1133">Transmembrane helix</keyword>
<dbReference type="Pfam" id="PF00270">
    <property type="entry name" value="DEAD"/>
    <property type="match status" value="1"/>
</dbReference>
<keyword evidence="11" id="KW-0812">Transmembrane</keyword>
<evidence type="ECO:0000256" key="10">
    <source>
        <dbReference type="SAM" id="MobiDB-lite"/>
    </source>
</evidence>
<dbReference type="PROSITE" id="PS51192">
    <property type="entry name" value="HELICASE_ATP_BIND_1"/>
    <property type="match status" value="1"/>
</dbReference>
<dbReference type="InterPro" id="IPR011545">
    <property type="entry name" value="DEAD/DEAH_box_helicase_dom"/>
</dbReference>
<dbReference type="GO" id="GO:0016787">
    <property type="term" value="F:hydrolase activity"/>
    <property type="evidence" value="ECO:0007669"/>
    <property type="project" value="UniProtKB-KW"/>
</dbReference>
<evidence type="ECO:0000259" key="13">
    <source>
        <dbReference type="PROSITE" id="PS51192"/>
    </source>
</evidence>
<dbReference type="SMART" id="SM00487">
    <property type="entry name" value="DEXDc"/>
    <property type="match status" value="1"/>
</dbReference>
<dbReference type="Gene3D" id="2.20.28.10">
    <property type="match status" value="1"/>
</dbReference>
<dbReference type="GO" id="GO:0005506">
    <property type="term" value="F:iron ion binding"/>
    <property type="evidence" value="ECO:0007669"/>
    <property type="project" value="InterPro"/>
</dbReference>
<keyword evidence="11" id="KW-0472">Membrane</keyword>
<feature type="transmembrane region" description="Helical" evidence="11">
    <location>
        <begin position="774"/>
        <end position="793"/>
    </location>
</feature>
<dbReference type="SMART" id="SM00490">
    <property type="entry name" value="HELICc"/>
    <property type="match status" value="1"/>
</dbReference>
<dbReference type="OrthoDB" id="10256233at2759"/>
<dbReference type="CDD" id="cd00730">
    <property type="entry name" value="rubredoxin"/>
    <property type="match status" value="1"/>
</dbReference>
<dbReference type="InterPro" id="IPR014014">
    <property type="entry name" value="RNA_helicase_DEAD_Q_motif"/>
</dbReference>
<keyword evidence="5 16" id="KW-0347">Helicase</keyword>
<evidence type="ECO:0000256" key="5">
    <source>
        <dbReference type="ARBA" id="ARBA00022806"/>
    </source>
</evidence>
<protein>
    <submittedName>
        <fullName evidence="16">DEAD DEAH box helicase</fullName>
    </submittedName>
</protein>
<sequence>MQAIAGAGLRSCLPPLASQPGTDAARRCTAPIGLCPPRPIRRSDWAAAAAAPGGRRNHRRPYRRPLLAAAAAGGGDAGGPGHGSTEDERIAAAVEKLAALADLNQLQTALNTAISAEDWALAAKLRDLLRLLAGAEGQGGAKLAADWQGLGILPWLAERAENLGFSFPTEVQKRAAPVILDEDDCIIQSETGSGKTLSFLLPALSKLSYPPDAYPDDLKGPQLLVVVPTRELGVQCVMLIYRLFGGSVNQGVPGQGGNMFEYEGPRGLKVKGLLLDSEVVGAKKEFYLKGAHVLVGTPELIAAALQPPDAVEAVQHVDVVAVDEVDACFQSHPEEMELIMQLACRQQQHPAAGSEQQAAAGSEQQQQGAAPGPGQRGKPIVVLVGATLDEPLVEHAVEQGWLRDPVTVRVGSRMRIPSTLQHRCIVCDDEAKVASMCRQIRADLRGQGADEAPARVMVFAGSEAQARQLADPLRTVLWGDHKISVLLPEGTEPIKALHSFRDNKTTLLLCTPAAARGLDLPAVSHVYNIEPPANASEYLHRAGRSGRIGSTIEGVVTTLVTPEQLPALQSMAAELGISITELPPPPPELPAEVDASDLDTARRGLEDLFNLSTAAMQCSAVAAQQQAVRRPASSSAAFRCRVPQRALSRAALQQVRAEEEQRQAGAELDNPESEAARKKAEADRLRAAEKFMTIGTGEATCKGCGYEYSPKRGDPEYPVAPGTTFQNLPADWQCPTCGAEKKLFVSKQRQVAGFAENQGYGLGTNTMTEDQKSLLIYGSLAFFFVLFLAGYALP</sequence>
<evidence type="ECO:0000259" key="14">
    <source>
        <dbReference type="PROSITE" id="PS51194"/>
    </source>
</evidence>
<keyword evidence="8" id="KW-0408">Iron</keyword>
<evidence type="ECO:0000256" key="3">
    <source>
        <dbReference type="ARBA" id="ARBA00022741"/>
    </source>
</evidence>
<feature type="domain" description="DEAD-box RNA helicase Q" evidence="15">
    <location>
        <begin position="145"/>
        <end position="173"/>
    </location>
</feature>
<dbReference type="Proteomes" id="UP000239899">
    <property type="component" value="Unassembled WGS sequence"/>
</dbReference>
<dbReference type="Pfam" id="PF00301">
    <property type="entry name" value="Rubredoxin"/>
    <property type="match status" value="1"/>
</dbReference>
<dbReference type="GO" id="GO:0005524">
    <property type="term" value="F:ATP binding"/>
    <property type="evidence" value="ECO:0007669"/>
    <property type="project" value="UniProtKB-KW"/>
</dbReference>
<comment type="caution">
    <text evidence="16">The sequence shown here is derived from an EMBL/GenBank/DDBJ whole genome shotgun (WGS) entry which is preliminary data.</text>
</comment>
<evidence type="ECO:0000256" key="1">
    <source>
        <dbReference type="ARBA" id="ARBA00022448"/>
    </source>
</evidence>
<keyword evidence="2" id="KW-0479">Metal-binding</keyword>
<evidence type="ECO:0000256" key="6">
    <source>
        <dbReference type="ARBA" id="ARBA00022840"/>
    </source>
</evidence>
<dbReference type="EMBL" id="LHPG02000002">
    <property type="protein sequence ID" value="PRW60784.1"/>
    <property type="molecule type" value="Genomic_DNA"/>
</dbReference>
<accession>A0A2P6U3A0</accession>
<evidence type="ECO:0000256" key="11">
    <source>
        <dbReference type="SAM" id="Phobius"/>
    </source>
</evidence>
<evidence type="ECO:0000256" key="2">
    <source>
        <dbReference type="ARBA" id="ARBA00022723"/>
    </source>
</evidence>
<evidence type="ECO:0000259" key="12">
    <source>
        <dbReference type="PROSITE" id="PS50903"/>
    </source>
</evidence>
<dbReference type="STRING" id="3076.A0A2P6U3A0"/>
<evidence type="ECO:0000256" key="8">
    <source>
        <dbReference type="ARBA" id="ARBA00023004"/>
    </source>
</evidence>
<dbReference type="SUPFAM" id="SSF57802">
    <property type="entry name" value="Rubredoxin-like"/>
    <property type="match status" value="1"/>
</dbReference>
<dbReference type="PROSITE" id="PS50903">
    <property type="entry name" value="RUBREDOXIN_LIKE"/>
    <property type="match status" value="1"/>
</dbReference>
<dbReference type="PANTHER" id="PTHR47963:SF10">
    <property type="entry name" value="ATP-DEPENDENT RNA HELICASE DDX6_DHH1"/>
    <property type="match status" value="1"/>
</dbReference>
<dbReference type="SUPFAM" id="SSF52540">
    <property type="entry name" value="P-loop containing nucleoside triphosphate hydrolases"/>
    <property type="match status" value="1"/>
</dbReference>
<keyword evidence="17" id="KW-1185">Reference proteome</keyword>
<keyword evidence="7" id="KW-0249">Electron transport</keyword>
<dbReference type="PRINTS" id="PR00163">
    <property type="entry name" value="RUBREDOXIN"/>
</dbReference>
<feature type="domain" description="Rubredoxin-like" evidence="12">
    <location>
        <begin position="696"/>
        <end position="747"/>
    </location>
</feature>
<evidence type="ECO:0000259" key="15">
    <source>
        <dbReference type="PROSITE" id="PS51195"/>
    </source>
</evidence>
<feature type="region of interest" description="Disordered" evidence="10">
    <location>
        <begin position="655"/>
        <end position="681"/>
    </location>
</feature>
<keyword evidence="1" id="KW-0813">Transport</keyword>
<name>A0A2P6U3A0_CHLSO</name>
<reference evidence="16 17" key="1">
    <citation type="journal article" date="2018" name="Plant J.">
        <title>Genome sequences of Chlorella sorokiniana UTEX 1602 and Micractinium conductrix SAG 241.80: implications to maltose excretion by a green alga.</title>
        <authorList>
            <person name="Arriola M.B."/>
            <person name="Velmurugan N."/>
            <person name="Zhang Y."/>
            <person name="Plunkett M.H."/>
            <person name="Hondzo H."/>
            <person name="Barney B.M."/>
        </authorList>
    </citation>
    <scope>NUCLEOTIDE SEQUENCE [LARGE SCALE GENOMIC DNA]</scope>
    <source>
        <strain evidence="17">UTEX 1602</strain>
    </source>
</reference>
<feature type="short sequence motif" description="Q motif" evidence="9">
    <location>
        <begin position="145"/>
        <end position="173"/>
    </location>
</feature>
<evidence type="ECO:0000313" key="16">
    <source>
        <dbReference type="EMBL" id="PRW60784.1"/>
    </source>
</evidence>